<reference evidence="1 2" key="1">
    <citation type="submission" date="2020-08" db="EMBL/GenBank/DDBJ databases">
        <title>Sequencing the genomes of 1000 actinobacteria strains.</title>
        <authorList>
            <person name="Klenk H.-P."/>
        </authorList>
    </citation>
    <scope>NUCLEOTIDE SEQUENCE [LARGE SCALE GENOMIC DNA]</scope>
    <source>
        <strain evidence="1 2">DSM 45913</strain>
    </source>
</reference>
<dbReference type="Proteomes" id="UP000583800">
    <property type="component" value="Unassembled WGS sequence"/>
</dbReference>
<dbReference type="AlphaFoldDB" id="A0A7X0C557"/>
<gene>
    <name evidence="1" type="ORF">FHU36_005122</name>
</gene>
<keyword evidence="2" id="KW-1185">Reference proteome</keyword>
<dbReference type="RefSeq" id="WP_185086302.1">
    <property type="nucleotide sequence ID" value="NZ_JACHJB010000002.1"/>
</dbReference>
<evidence type="ECO:0000313" key="1">
    <source>
        <dbReference type="EMBL" id="MBB6348577.1"/>
    </source>
</evidence>
<protein>
    <submittedName>
        <fullName evidence="1">Uncharacterized protein</fullName>
    </submittedName>
</protein>
<proteinExistence type="predicted"/>
<name>A0A7X0C557_9ACTN</name>
<dbReference type="EMBL" id="JACHJB010000002">
    <property type="protein sequence ID" value="MBB6348577.1"/>
    <property type="molecule type" value="Genomic_DNA"/>
</dbReference>
<accession>A0A7X0C557</accession>
<comment type="caution">
    <text evidence="1">The sequence shown here is derived from an EMBL/GenBank/DDBJ whole genome shotgun (WGS) entry which is preliminary data.</text>
</comment>
<organism evidence="1 2">
    <name type="scientific">Nonomuraea muscovyensis</name>
    <dbReference type="NCBI Taxonomy" id="1124761"/>
    <lineage>
        <taxon>Bacteria</taxon>
        <taxon>Bacillati</taxon>
        <taxon>Actinomycetota</taxon>
        <taxon>Actinomycetes</taxon>
        <taxon>Streptosporangiales</taxon>
        <taxon>Streptosporangiaceae</taxon>
        <taxon>Nonomuraea</taxon>
    </lineage>
</organism>
<evidence type="ECO:0000313" key="2">
    <source>
        <dbReference type="Proteomes" id="UP000583800"/>
    </source>
</evidence>
<sequence>MIRRLFYLSLGALITLWVMRRLQALHPQHVARRTVSGAAGMLAQVRDFTSDALGEAAEREIELRARFGLGDSDHND</sequence>